<evidence type="ECO:0000256" key="3">
    <source>
        <dbReference type="ARBA" id="ARBA00006179"/>
    </source>
</evidence>
<dbReference type="PANTHER" id="PTHR10762">
    <property type="entry name" value="DIPHTHAMIDE BIOSYNTHESIS PROTEIN"/>
    <property type="match status" value="1"/>
</dbReference>
<dbReference type="NCBIfam" id="TIGR00322">
    <property type="entry name" value="diphth2_R"/>
    <property type="match status" value="1"/>
</dbReference>
<reference evidence="9 10" key="1">
    <citation type="submission" date="2011-02" db="EMBL/GenBank/DDBJ databases">
        <title>The Genome Sequence of Sphaeroforma arctica JP610.</title>
        <authorList>
            <consortium name="The Broad Institute Genome Sequencing Platform"/>
            <person name="Russ C."/>
            <person name="Cuomo C."/>
            <person name="Young S.K."/>
            <person name="Zeng Q."/>
            <person name="Gargeya S."/>
            <person name="Alvarado L."/>
            <person name="Berlin A."/>
            <person name="Chapman S.B."/>
            <person name="Chen Z."/>
            <person name="Freedman E."/>
            <person name="Gellesch M."/>
            <person name="Goldberg J."/>
            <person name="Griggs A."/>
            <person name="Gujja S."/>
            <person name="Heilman E."/>
            <person name="Heiman D."/>
            <person name="Howarth C."/>
            <person name="Mehta T."/>
            <person name="Neiman D."/>
            <person name="Pearson M."/>
            <person name="Roberts A."/>
            <person name="Saif S."/>
            <person name="Shea T."/>
            <person name="Shenoy N."/>
            <person name="Sisk P."/>
            <person name="Stolte C."/>
            <person name="Sykes S."/>
            <person name="White J."/>
            <person name="Yandava C."/>
            <person name="Burger G."/>
            <person name="Gray M.W."/>
            <person name="Holland P.W.H."/>
            <person name="King N."/>
            <person name="Lang F.B.F."/>
            <person name="Roger A.J."/>
            <person name="Ruiz-Trillo I."/>
            <person name="Haas B."/>
            <person name="Nusbaum C."/>
            <person name="Birren B."/>
        </authorList>
    </citation>
    <scope>NUCLEOTIDE SEQUENCE [LARGE SCALE GENOMIC DNA]</scope>
    <source>
        <strain evidence="9 10">JP610</strain>
    </source>
</reference>
<dbReference type="Proteomes" id="UP000054560">
    <property type="component" value="Unassembled WGS sequence"/>
</dbReference>
<feature type="compositionally biased region" description="Acidic residues" evidence="8">
    <location>
        <begin position="191"/>
        <end position="201"/>
    </location>
</feature>
<feature type="non-terminal residue" evidence="9">
    <location>
        <position position="1"/>
    </location>
</feature>
<accession>A0A0L0FBX5</accession>
<dbReference type="GO" id="GO:0090560">
    <property type="term" value="F:2-(3-amino-3-carboxypropyl)histidine synthase activity"/>
    <property type="evidence" value="ECO:0007669"/>
    <property type="project" value="InterPro"/>
</dbReference>
<dbReference type="AlphaFoldDB" id="A0A0L0FBX5"/>
<evidence type="ECO:0000256" key="4">
    <source>
        <dbReference type="ARBA" id="ARBA00022723"/>
    </source>
</evidence>
<dbReference type="GO" id="GO:0046872">
    <property type="term" value="F:metal ion binding"/>
    <property type="evidence" value="ECO:0007669"/>
    <property type="project" value="UniProtKB-KW"/>
</dbReference>
<name>A0A0L0FBX5_9EUKA</name>
<feature type="region of interest" description="Disordered" evidence="8">
    <location>
        <begin position="173"/>
        <end position="202"/>
    </location>
</feature>
<comment type="function">
    <text evidence="7">Required for the first step of diphthamide biosynthesis, a post-translational modification of histidine which occurs in elongation factor 2. DPH1 and DPH2 transfer a 3-amino-3-carboxypropyl (ACP) group from S-adenosyl-L-methionine (SAM) to a histidine residue, the reaction is assisted by a reduction system comprising DPH3 and a NADH-dependent reductase. Facilitates the reduction of the catalytic iron-sulfur cluster found in the DPH1 subunit.</text>
</comment>
<evidence type="ECO:0000256" key="6">
    <source>
        <dbReference type="ARBA" id="ARBA00023014"/>
    </source>
</evidence>
<comment type="pathway">
    <text evidence="2 7">Protein modification; peptidyl-diphthamide biosynthesis.</text>
</comment>
<dbReference type="Pfam" id="PF01866">
    <property type="entry name" value="Diphthamide_syn"/>
    <property type="match status" value="1"/>
</dbReference>
<dbReference type="InterPro" id="IPR042263">
    <property type="entry name" value="DPH1/DPH2_1"/>
</dbReference>
<proteinExistence type="inferred from homology"/>
<sequence length="376" mass="41339">IVKHAYRVVALQFPDDMLADAQCVSDTIASGVNAQSPDTPKESGDACRVFVLGDTTYGSCCVDTVAAEHVKASLIVHYGESCQSLVTKVPVLYIYGRAEFATNMDETVKSLRENITEGSRVVVLYECKWQWRMQGLCKALAEFAHVTMSVLRSEATGEEDNATTVLGRLIPCEKSDEPHHEANRGTLDEASSSEETTDDNEGGLYNFSDTTVVWVGPQGRTLTALMLNMPSAHRFVSYNPQTHDCLLEGATVNKSLMRRYFLVEKCKQAQTVGILVGTLGIAHHNELLAHIKTILKAAGKKFYTIVIGKINGPKVANFLEVDAYVLVACAENSLVDSKEFSVPIVTPFEMELACTRGREWPGRLRTDLEEVLPQLS</sequence>
<dbReference type="GO" id="GO:0051536">
    <property type="term" value="F:iron-sulfur cluster binding"/>
    <property type="evidence" value="ECO:0007669"/>
    <property type="project" value="UniProtKB-KW"/>
</dbReference>
<gene>
    <name evidence="9" type="ORF">SARC_13218</name>
</gene>
<feature type="non-terminal residue" evidence="9">
    <location>
        <position position="376"/>
    </location>
</feature>
<evidence type="ECO:0000313" key="10">
    <source>
        <dbReference type="Proteomes" id="UP000054560"/>
    </source>
</evidence>
<evidence type="ECO:0000256" key="8">
    <source>
        <dbReference type="SAM" id="MobiDB-lite"/>
    </source>
</evidence>
<dbReference type="SFLD" id="SFLDG01121">
    <property type="entry name" value="Diphthamide_biosynthesis"/>
    <property type="match status" value="1"/>
</dbReference>
<dbReference type="InterPro" id="IPR010014">
    <property type="entry name" value="DHP2"/>
</dbReference>
<evidence type="ECO:0000256" key="2">
    <source>
        <dbReference type="ARBA" id="ARBA00005156"/>
    </source>
</evidence>
<evidence type="ECO:0000256" key="5">
    <source>
        <dbReference type="ARBA" id="ARBA00023004"/>
    </source>
</evidence>
<evidence type="ECO:0000256" key="1">
    <source>
        <dbReference type="ARBA" id="ARBA00001966"/>
    </source>
</evidence>
<dbReference type="UniPathway" id="UPA00559"/>
<dbReference type="Gene3D" id="3.40.50.11840">
    <property type="entry name" value="Diphthamide synthesis DPH1/DPH2 domain 1"/>
    <property type="match status" value="1"/>
</dbReference>
<evidence type="ECO:0000313" key="9">
    <source>
        <dbReference type="EMBL" id="KNC74229.1"/>
    </source>
</evidence>
<keyword evidence="10" id="KW-1185">Reference proteome</keyword>
<keyword evidence="4 7" id="KW-0479">Metal-binding</keyword>
<dbReference type="eggNOG" id="KOG2648">
    <property type="taxonomic scope" value="Eukaryota"/>
</dbReference>
<organism evidence="9 10">
    <name type="scientific">Sphaeroforma arctica JP610</name>
    <dbReference type="NCBI Taxonomy" id="667725"/>
    <lineage>
        <taxon>Eukaryota</taxon>
        <taxon>Ichthyosporea</taxon>
        <taxon>Ichthyophonida</taxon>
        <taxon>Sphaeroforma</taxon>
    </lineage>
</organism>
<dbReference type="Gene3D" id="3.40.50.11860">
    <property type="entry name" value="Diphthamide synthesis DPH1/DPH2 domain 3"/>
    <property type="match status" value="1"/>
</dbReference>
<dbReference type="EMBL" id="KQ244625">
    <property type="protein sequence ID" value="KNC74229.1"/>
    <property type="molecule type" value="Genomic_DNA"/>
</dbReference>
<evidence type="ECO:0000256" key="7">
    <source>
        <dbReference type="RuleBase" id="RU364133"/>
    </source>
</evidence>
<keyword evidence="6 7" id="KW-0411">Iron-sulfur</keyword>
<comment type="cofactor">
    <cofactor evidence="1">
        <name>[4Fe-4S] cluster</name>
        <dbReference type="ChEBI" id="CHEBI:49883"/>
    </cofactor>
</comment>
<dbReference type="GeneID" id="25913722"/>
<feature type="compositionally biased region" description="Basic and acidic residues" evidence="8">
    <location>
        <begin position="173"/>
        <end position="187"/>
    </location>
</feature>
<dbReference type="OrthoDB" id="449241at2759"/>
<dbReference type="STRING" id="667725.A0A0L0FBX5"/>
<dbReference type="NCBIfam" id="TIGR00272">
    <property type="entry name" value="DPH2"/>
    <property type="match status" value="1"/>
</dbReference>
<comment type="similarity">
    <text evidence="3 7">Belongs to the DPH1/DPH2 family. DPH2 subfamily.</text>
</comment>
<keyword evidence="5 7" id="KW-0408">Iron</keyword>
<dbReference type="RefSeq" id="XP_014148131.1">
    <property type="nucleotide sequence ID" value="XM_014292656.1"/>
</dbReference>
<protein>
    <recommendedName>
        <fullName evidence="7">2-(3-amino-3-carboxypropyl)histidine synthase subunit 2</fullName>
    </recommendedName>
</protein>
<dbReference type="InterPro" id="IPR042265">
    <property type="entry name" value="DPH1/DPH2_3"/>
</dbReference>
<dbReference type="GO" id="GO:0017183">
    <property type="term" value="P:protein histidyl modification to diphthamide"/>
    <property type="evidence" value="ECO:0007669"/>
    <property type="project" value="UniProtKB-UniPathway"/>
</dbReference>
<dbReference type="InterPro" id="IPR016435">
    <property type="entry name" value="DPH1/DPH2"/>
</dbReference>
<dbReference type="SFLD" id="SFLDS00032">
    <property type="entry name" value="Radical_SAM_3-amino-3-carboxyp"/>
    <property type="match status" value="1"/>
</dbReference>
<dbReference type="FunFam" id="3.40.50.11860:FF:000001">
    <property type="entry name" value="2-(3-amino-3-carboxypropyl)histidine synthase subunit 2"/>
    <property type="match status" value="1"/>
</dbReference>
<dbReference type="PANTHER" id="PTHR10762:SF2">
    <property type="entry name" value="2-(3-AMINO-3-CARBOXYPROPYL)HISTIDINE SYNTHASE SUBUNIT 2"/>
    <property type="match status" value="1"/>
</dbReference>